<accession>A0A1H3N3G2</accession>
<name>A0A1H3N3G2_9BACT</name>
<keyword evidence="1" id="KW-0645">Protease</keyword>
<evidence type="ECO:0000256" key="3">
    <source>
        <dbReference type="ARBA" id="ARBA00022801"/>
    </source>
</evidence>
<dbReference type="Pfam" id="PF00899">
    <property type="entry name" value="ThiF"/>
    <property type="match status" value="1"/>
</dbReference>
<evidence type="ECO:0000259" key="7">
    <source>
        <dbReference type="Pfam" id="PF14464"/>
    </source>
</evidence>
<evidence type="ECO:0000256" key="5">
    <source>
        <dbReference type="ARBA" id="ARBA00023049"/>
    </source>
</evidence>
<dbReference type="SUPFAM" id="SSF102712">
    <property type="entry name" value="JAB1/MPN domain"/>
    <property type="match status" value="1"/>
</dbReference>
<feature type="domain" description="JAB" evidence="7">
    <location>
        <begin position="619"/>
        <end position="739"/>
    </location>
</feature>
<keyword evidence="4" id="KW-0862">Zinc</keyword>
<evidence type="ECO:0000313" key="8">
    <source>
        <dbReference type="EMBL" id="SDY83376.1"/>
    </source>
</evidence>
<dbReference type="GO" id="GO:0008641">
    <property type="term" value="F:ubiquitin-like modifier activating enzyme activity"/>
    <property type="evidence" value="ECO:0007669"/>
    <property type="project" value="InterPro"/>
</dbReference>
<evidence type="ECO:0000313" key="9">
    <source>
        <dbReference type="Proteomes" id="UP000199249"/>
    </source>
</evidence>
<dbReference type="InterPro" id="IPR000594">
    <property type="entry name" value="ThiF_NAD_FAD-bd"/>
</dbReference>
<dbReference type="InterPro" id="IPR032865">
    <property type="entry name" value="Prok-E2_A"/>
</dbReference>
<reference evidence="9" key="1">
    <citation type="submission" date="2016-10" db="EMBL/GenBank/DDBJ databases">
        <authorList>
            <person name="Varghese N."/>
            <person name="Submissions S."/>
        </authorList>
    </citation>
    <scope>NUCLEOTIDE SEQUENCE [LARGE SCALE GENOMIC DNA]</scope>
    <source>
        <strain evidence="9">CGMCC 1.8975</strain>
    </source>
</reference>
<organism evidence="8 9">
    <name type="scientific">Hymenobacter psychrophilus</name>
    <dbReference type="NCBI Taxonomy" id="651662"/>
    <lineage>
        <taxon>Bacteria</taxon>
        <taxon>Pseudomonadati</taxon>
        <taxon>Bacteroidota</taxon>
        <taxon>Cytophagia</taxon>
        <taxon>Cytophagales</taxon>
        <taxon>Hymenobacteraceae</taxon>
        <taxon>Hymenobacter</taxon>
    </lineage>
</organism>
<dbReference type="Pfam" id="PF14464">
    <property type="entry name" value="Prok-JAB"/>
    <property type="match status" value="1"/>
</dbReference>
<gene>
    <name evidence="8" type="ORF">SAMN04488069_11521</name>
</gene>
<evidence type="ECO:0000259" key="6">
    <source>
        <dbReference type="Pfam" id="PF00899"/>
    </source>
</evidence>
<proteinExistence type="predicted"/>
<feature type="domain" description="THIF-type NAD/FAD binding fold" evidence="6">
    <location>
        <begin position="350"/>
        <end position="466"/>
    </location>
</feature>
<dbReference type="GO" id="GO:0006508">
    <property type="term" value="P:proteolysis"/>
    <property type="evidence" value="ECO:0007669"/>
    <property type="project" value="UniProtKB-KW"/>
</dbReference>
<dbReference type="Proteomes" id="UP000199249">
    <property type="component" value="Unassembled WGS sequence"/>
</dbReference>
<evidence type="ECO:0000256" key="2">
    <source>
        <dbReference type="ARBA" id="ARBA00022723"/>
    </source>
</evidence>
<keyword evidence="2" id="KW-0479">Metal-binding</keyword>
<dbReference type="Gene3D" id="3.40.50.720">
    <property type="entry name" value="NAD(P)-binding Rossmann-like Domain"/>
    <property type="match status" value="1"/>
</dbReference>
<dbReference type="GO" id="GO:0046872">
    <property type="term" value="F:metal ion binding"/>
    <property type="evidence" value="ECO:0007669"/>
    <property type="project" value="UniProtKB-KW"/>
</dbReference>
<dbReference type="GO" id="GO:0008237">
    <property type="term" value="F:metallopeptidase activity"/>
    <property type="evidence" value="ECO:0007669"/>
    <property type="project" value="UniProtKB-KW"/>
</dbReference>
<dbReference type="Gene3D" id="3.40.140.10">
    <property type="entry name" value="Cytidine Deaminase, domain 2"/>
    <property type="match status" value="1"/>
</dbReference>
<dbReference type="STRING" id="651662.SAMN04488069_11521"/>
<keyword evidence="3" id="KW-0378">Hydrolase</keyword>
<keyword evidence="9" id="KW-1185">Reference proteome</keyword>
<dbReference type="InterPro" id="IPR028090">
    <property type="entry name" value="JAB_dom_prok"/>
</dbReference>
<dbReference type="InterPro" id="IPR035985">
    <property type="entry name" value="Ubiquitin-activating_enz"/>
</dbReference>
<sequence>MNGEVITAKDLRNYKALALHKVLRQGKLPFVRLIELRRILQRDTVVIDVEPELPQQPVNKILPVERFAIVFSNKPNGLPKILSLRQAFPVVPHLNLTVANEPKDLCLSELPVAEQRLVWTPTGLLLSLRHWLRLTARGELHDATQALEPVFFPSAERVLVPSLFFSAGAQVLPNHLELYLLGETPVERTYGAYVPETKPIGTAASAAVSLLGFTYEASPQLHGLIQEQPQTLAGLHRLLSIAADDFIGQLRQTITQWATQATFDLALPLMGLVRVPKQRVVEAAAETTEVWAFLTTQSTREVGEALACWPDATSPIDDTAIVQNQLALGLDVPIALLNPVAMISPAQAAEYNGLHHITPLAYVVIGAGSLGSQLIANLHKAGQGSWTILDNDQLLPHNLPRHGLSGRHLGRPKAEALAEELNTLYELPTASYHVVDVLQDEAQSLAPIYQDANILLDTSASVAVARHLALDVTATARRISVFLNPSGSDVVVLAESNDRKLRLDYLEMEYYRALTQETVLEAHLLSTGSAIRYANGCRDKSSRIPQDQVALLAAVGARAVRSAATKPNPLIKIWQTQPDLTVTSLAVSTSRYRQTSAVAGWTLHISTRLMREMAKHRATRLKHETQHFRETGGVLLGAFDTQRRQIYIVDHITAPLDSQERGDSFIRGVEGLLDKVEAVKKLTNGQLDYVGEWHSHPPNNGTRPSTDDRKLFSWLCDHRIADGLPAVMAIAGDNVNISWYVDDLAKGHAHTCL</sequence>
<dbReference type="Pfam" id="PF14457">
    <property type="entry name" value="Prok-E2_A"/>
    <property type="match status" value="1"/>
</dbReference>
<protein>
    <submittedName>
        <fullName evidence="8">ThiF family protein</fullName>
    </submittedName>
</protein>
<evidence type="ECO:0000256" key="4">
    <source>
        <dbReference type="ARBA" id="ARBA00022833"/>
    </source>
</evidence>
<evidence type="ECO:0000256" key="1">
    <source>
        <dbReference type="ARBA" id="ARBA00022670"/>
    </source>
</evidence>
<dbReference type="AlphaFoldDB" id="A0A1H3N3G2"/>
<dbReference type="SUPFAM" id="SSF69572">
    <property type="entry name" value="Activating enzymes of the ubiquitin-like proteins"/>
    <property type="match status" value="1"/>
</dbReference>
<dbReference type="RefSeq" id="WP_175471043.1">
    <property type="nucleotide sequence ID" value="NZ_FNOV01000015.1"/>
</dbReference>
<keyword evidence="5" id="KW-0482">Metalloprotease</keyword>
<dbReference type="EMBL" id="FNOV01000015">
    <property type="protein sequence ID" value="SDY83376.1"/>
    <property type="molecule type" value="Genomic_DNA"/>
</dbReference>